<dbReference type="InterPro" id="IPR008030">
    <property type="entry name" value="NmrA-like"/>
</dbReference>
<evidence type="ECO:0000313" key="5">
    <source>
        <dbReference type="Proteomes" id="UP000215289"/>
    </source>
</evidence>
<protein>
    <recommendedName>
        <fullName evidence="3">NmrA-like domain-containing protein</fullName>
    </recommendedName>
</protein>
<organism evidence="4 5">
    <name type="scientific">Aspergillus turcosus</name>
    <dbReference type="NCBI Taxonomy" id="1245748"/>
    <lineage>
        <taxon>Eukaryota</taxon>
        <taxon>Fungi</taxon>
        <taxon>Dikarya</taxon>
        <taxon>Ascomycota</taxon>
        <taxon>Pezizomycotina</taxon>
        <taxon>Eurotiomycetes</taxon>
        <taxon>Eurotiomycetidae</taxon>
        <taxon>Eurotiales</taxon>
        <taxon>Aspergillaceae</taxon>
        <taxon>Aspergillus</taxon>
        <taxon>Aspergillus subgen. Fumigati</taxon>
    </lineage>
</organism>
<dbReference type="EMBL" id="NIDN02000077">
    <property type="protein sequence ID" value="RLL97457.1"/>
    <property type="molecule type" value="Genomic_DNA"/>
</dbReference>
<accession>A0A421D5R1</accession>
<feature type="domain" description="NmrA-like" evidence="3">
    <location>
        <begin position="6"/>
        <end position="262"/>
    </location>
</feature>
<comment type="similarity">
    <text evidence="1">Belongs to the NmrA-type oxidoreductase family.</text>
</comment>
<keyword evidence="2" id="KW-0521">NADP</keyword>
<evidence type="ECO:0000259" key="3">
    <source>
        <dbReference type="Pfam" id="PF05368"/>
    </source>
</evidence>
<dbReference type="InterPro" id="IPR036291">
    <property type="entry name" value="NAD(P)-bd_dom_sf"/>
</dbReference>
<proteinExistence type="inferred from homology"/>
<dbReference type="CDD" id="cd05251">
    <property type="entry name" value="NmrA_like_SDR_a"/>
    <property type="match status" value="1"/>
</dbReference>
<dbReference type="Pfam" id="PF05368">
    <property type="entry name" value="NmrA"/>
    <property type="match status" value="1"/>
</dbReference>
<dbReference type="SUPFAM" id="SSF51735">
    <property type="entry name" value="NAD(P)-binding Rossmann-fold domains"/>
    <property type="match status" value="1"/>
</dbReference>
<dbReference type="InterPro" id="IPR051164">
    <property type="entry name" value="NmrA-like_oxidored"/>
</dbReference>
<gene>
    <name evidence="4" type="ORF">CFD26_102797</name>
</gene>
<dbReference type="OrthoDB" id="300709at2759"/>
<dbReference type="AlphaFoldDB" id="A0A421D5R1"/>
<dbReference type="Gene3D" id="3.90.25.10">
    <property type="entry name" value="UDP-galactose 4-epimerase, domain 1"/>
    <property type="match status" value="1"/>
</dbReference>
<evidence type="ECO:0000313" key="4">
    <source>
        <dbReference type="EMBL" id="RLL97457.1"/>
    </source>
</evidence>
<reference evidence="4 5" key="1">
    <citation type="submission" date="2018-08" db="EMBL/GenBank/DDBJ databases">
        <title>Draft genome sequences of two Aspergillus turcosus clinical strains isolated from bronchoalveolar lavage fluid: one azole-susceptible and the other azole-resistant.</title>
        <authorList>
            <person name="Parent-Michaud M."/>
            <person name="Dufresne P.J."/>
            <person name="Fournier E."/>
            <person name="Martineau C."/>
            <person name="Moreira S."/>
            <person name="Perkins V."/>
            <person name="De Repentigny L."/>
            <person name="Dufresne S.F."/>
        </authorList>
    </citation>
    <scope>NUCLEOTIDE SEQUENCE [LARGE SCALE GENOMIC DNA]</scope>
    <source>
        <strain evidence="4">HMR AF 1038</strain>
    </source>
</reference>
<comment type="caution">
    <text evidence="4">The sequence shown here is derived from an EMBL/GenBank/DDBJ whole genome shotgun (WGS) entry which is preliminary data.</text>
</comment>
<sequence length="335" mass="37082">MAIQNKKTITVFGGTGNQGGSVVRSLLSHKDQLFHVRVITRDADGQPAQAMAALGAEVVEANGFDRGQMEKAFSGSWGVFINTNSDDEALKSLDGPSDYDLGVAVLDSAEAVGVPHVVYSSGPSISKATKGRVHLEGFETKYHVEQYGRTKKFATFTPILPASFMECFLYEPFVEAFGGFPWHPNAKTGELIFTTPPYGGKGDMPWVSVEEDFGDIIHGIFLAPEEHDRKLIQVTSQQITMPDLAASYTRATGTRCEYREMPSWQSIPLNGTRCRDETRLIFYFVMKCGGRWFAEHESDMRTSIVLKEKALQARGEKGGLTTFEKWFKKAQAARV</sequence>
<dbReference type="GO" id="GO:0005634">
    <property type="term" value="C:nucleus"/>
    <property type="evidence" value="ECO:0007669"/>
    <property type="project" value="TreeGrafter"/>
</dbReference>
<evidence type="ECO:0000256" key="1">
    <source>
        <dbReference type="ARBA" id="ARBA00006328"/>
    </source>
</evidence>
<name>A0A421D5R1_9EURO</name>
<keyword evidence="5" id="KW-1185">Reference proteome</keyword>
<dbReference type="Gene3D" id="3.40.50.720">
    <property type="entry name" value="NAD(P)-binding Rossmann-like Domain"/>
    <property type="match status" value="1"/>
</dbReference>
<evidence type="ECO:0000256" key="2">
    <source>
        <dbReference type="ARBA" id="ARBA00022857"/>
    </source>
</evidence>
<dbReference type="PANTHER" id="PTHR42748:SF7">
    <property type="entry name" value="NMRA LIKE REDOX SENSOR 1-RELATED"/>
    <property type="match status" value="1"/>
</dbReference>
<dbReference type="PANTHER" id="PTHR42748">
    <property type="entry name" value="NITROGEN METABOLITE REPRESSION PROTEIN NMRA FAMILY MEMBER"/>
    <property type="match status" value="1"/>
</dbReference>
<dbReference type="Proteomes" id="UP000215289">
    <property type="component" value="Unassembled WGS sequence"/>
</dbReference>
<dbReference type="STRING" id="1245748.A0A421D5R1"/>